<evidence type="ECO:0000256" key="1">
    <source>
        <dbReference type="ARBA" id="ARBA00004377"/>
    </source>
</evidence>
<dbReference type="EMBL" id="JAUSUK010000001">
    <property type="protein sequence ID" value="MDQ0324249.1"/>
    <property type="molecule type" value="Genomic_DNA"/>
</dbReference>
<accession>A0ABU0C2S8</accession>
<feature type="domain" description="AprE-like long alpha-helical hairpin" evidence="11">
    <location>
        <begin position="131"/>
        <end position="292"/>
    </location>
</feature>
<dbReference type="Gene3D" id="2.40.50.100">
    <property type="match status" value="1"/>
</dbReference>
<dbReference type="Pfam" id="PF25994">
    <property type="entry name" value="HH_AprE"/>
    <property type="match status" value="1"/>
</dbReference>
<gene>
    <name evidence="13" type="ORF">J2R99_000098</name>
</gene>
<name>A0ABU0C2S8_9BRAD</name>
<evidence type="ECO:0000256" key="8">
    <source>
        <dbReference type="ARBA" id="ARBA00023136"/>
    </source>
</evidence>
<keyword evidence="5 9" id="KW-0997">Cell inner membrane</keyword>
<keyword evidence="6 9" id="KW-0812">Transmembrane</keyword>
<proteinExistence type="inferred from homology"/>
<dbReference type="Proteomes" id="UP001230253">
    <property type="component" value="Unassembled WGS sequence"/>
</dbReference>
<keyword evidence="3 9" id="KW-0813">Transport</keyword>
<feature type="transmembrane region" description="Helical" evidence="9">
    <location>
        <begin position="41"/>
        <end position="62"/>
    </location>
</feature>
<keyword evidence="14" id="KW-1185">Reference proteome</keyword>
<evidence type="ECO:0000256" key="6">
    <source>
        <dbReference type="ARBA" id="ARBA00022692"/>
    </source>
</evidence>
<keyword evidence="8 9" id="KW-0472">Membrane</keyword>
<evidence type="ECO:0000256" key="5">
    <source>
        <dbReference type="ARBA" id="ARBA00022519"/>
    </source>
</evidence>
<evidence type="ECO:0000313" key="14">
    <source>
        <dbReference type="Proteomes" id="UP001230253"/>
    </source>
</evidence>
<comment type="similarity">
    <text evidence="2 9">Belongs to the membrane fusion protein (MFP) (TC 8.A.1) family.</text>
</comment>
<dbReference type="RefSeq" id="WP_307152561.1">
    <property type="nucleotide sequence ID" value="NZ_JAUSUK010000001.1"/>
</dbReference>
<dbReference type="Gene3D" id="2.40.30.170">
    <property type="match status" value="1"/>
</dbReference>
<evidence type="ECO:0000256" key="9">
    <source>
        <dbReference type="RuleBase" id="RU365093"/>
    </source>
</evidence>
<dbReference type="PROSITE" id="PS00543">
    <property type="entry name" value="HLYD_FAMILY"/>
    <property type="match status" value="1"/>
</dbReference>
<dbReference type="InterPro" id="IPR010129">
    <property type="entry name" value="T1SS_HlyD"/>
</dbReference>
<organism evidence="13 14">
    <name type="scientific">Rhodopseudomonas julia</name>
    <dbReference type="NCBI Taxonomy" id="200617"/>
    <lineage>
        <taxon>Bacteria</taxon>
        <taxon>Pseudomonadati</taxon>
        <taxon>Pseudomonadota</taxon>
        <taxon>Alphaproteobacteria</taxon>
        <taxon>Hyphomicrobiales</taxon>
        <taxon>Nitrobacteraceae</taxon>
        <taxon>Rhodopseudomonas</taxon>
    </lineage>
</organism>
<sequence>MSLVRVDPRLPQHMEGGLSTSPPRLVMSHPLIIEETAPQRFIRHACILIAIGILAFIIWSGFTSIHEVSKAQGLIVPAGYERVVQHYEGGVVDEILVKPGDRVSAGSPLLLLNDATTAENVDVAGRRKQTLLAQIEGLKALAENREPDFLSFGRDEAVLASASAFAARREAQRDQRSLLKSQIEQARLLVSTYDAQLAALDDDLAFAEDNYARIEALANKGYSTRTQLADRRKARQDVVNRTQITLQRKDEATERLVEAQNNLAAFETAIQSDIANEIQDLRTALTTLEGDLSKEGRRRDRLTVTSPVRGTVKSLDITTIGGIVASGQSLATIVPDGEKLHAETRLPVSEIGYVRIGLPVRVKVSAFDFTRFGWIEGRVADISPASFTPEETAPYYKVRIELDTEYLPFAPDARLTPGMAVSADIITGDKTLLAYFLSPIRKALNTAFAER</sequence>
<dbReference type="PANTHER" id="PTHR30386:SF26">
    <property type="entry name" value="TRANSPORT PROTEIN COMB"/>
    <property type="match status" value="1"/>
</dbReference>
<keyword evidence="7 9" id="KW-1133">Transmembrane helix</keyword>
<dbReference type="InterPro" id="IPR058781">
    <property type="entry name" value="HH_AprE-like"/>
</dbReference>
<dbReference type="NCBIfam" id="TIGR01843">
    <property type="entry name" value="type_I_hlyD"/>
    <property type="match status" value="1"/>
</dbReference>
<dbReference type="InterPro" id="IPR058982">
    <property type="entry name" value="Beta-barrel_AprE"/>
</dbReference>
<protein>
    <recommendedName>
        <fullName evidence="9">Membrane fusion protein (MFP) family protein</fullName>
    </recommendedName>
</protein>
<evidence type="ECO:0000256" key="4">
    <source>
        <dbReference type="ARBA" id="ARBA00022475"/>
    </source>
</evidence>
<evidence type="ECO:0000256" key="7">
    <source>
        <dbReference type="ARBA" id="ARBA00022989"/>
    </source>
</evidence>
<evidence type="ECO:0000256" key="10">
    <source>
        <dbReference type="SAM" id="Coils"/>
    </source>
</evidence>
<dbReference type="Pfam" id="PF26002">
    <property type="entry name" value="Beta-barrel_AprE"/>
    <property type="match status" value="1"/>
</dbReference>
<dbReference type="InterPro" id="IPR006144">
    <property type="entry name" value="Secretion_HlyD_CS"/>
</dbReference>
<keyword evidence="10" id="KW-0175">Coiled coil</keyword>
<dbReference type="InterPro" id="IPR050739">
    <property type="entry name" value="MFP"/>
</dbReference>
<keyword evidence="4 9" id="KW-1003">Cell membrane</keyword>
<comment type="subcellular location">
    <subcellularLocation>
        <location evidence="1 9">Cell inner membrane</location>
        <topology evidence="1 9">Single-pass membrane protein</topology>
    </subcellularLocation>
</comment>
<comment type="caution">
    <text evidence="13">The sequence shown here is derived from an EMBL/GenBank/DDBJ whole genome shotgun (WGS) entry which is preliminary data.</text>
</comment>
<dbReference type="PANTHER" id="PTHR30386">
    <property type="entry name" value="MEMBRANE FUSION SUBUNIT OF EMRAB-TOLC MULTIDRUG EFFLUX PUMP"/>
    <property type="match status" value="1"/>
</dbReference>
<evidence type="ECO:0000313" key="13">
    <source>
        <dbReference type="EMBL" id="MDQ0324249.1"/>
    </source>
</evidence>
<evidence type="ECO:0000256" key="3">
    <source>
        <dbReference type="ARBA" id="ARBA00022448"/>
    </source>
</evidence>
<reference evidence="13 14" key="1">
    <citation type="submission" date="2023-07" db="EMBL/GenBank/DDBJ databases">
        <title>Genomic Encyclopedia of Type Strains, Phase IV (KMG-IV): sequencing the most valuable type-strain genomes for metagenomic binning, comparative biology and taxonomic classification.</title>
        <authorList>
            <person name="Goeker M."/>
        </authorList>
    </citation>
    <scope>NUCLEOTIDE SEQUENCE [LARGE SCALE GENOMIC DNA]</scope>
    <source>
        <strain evidence="13 14">DSM 11549</strain>
    </source>
</reference>
<evidence type="ECO:0000259" key="11">
    <source>
        <dbReference type="Pfam" id="PF25994"/>
    </source>
</evidence>
<evidence type="ECO:0000259" key="12">
    <source>
        <dbReference type="Pfam" id="PF26002"/>
    </source>
</evidence>
<feature type="domain" description="AprE-like beta-barrel" evidence="12">
    <location>
        <begin position="341"/>
        <end position="428"/>
    </location>
</feature>
<evidence type="ECO:0000256" key="2">
    <source>
        <dbReference type="ARBA" id="ARBA00009477"/>
    </source>
</evidence>
<dbReference type="PRINTS" id="PR01490">
    <property type="entry name" value="RTXTOXIND"/>
</dbReference>
<feature type="coiled-coil region" evidence="10">
    <location>
        <begin position="190"/>
        <end position="217"/>
    </location>
</feature>